<dbReference type="EC" id="4.2.1.150" evidence="6"/>
<dbReference type="Gene3D" id="1.10.12.10">
    <property type="entry name" value="Lyase 2-enoyl-coa Hydratase, Chain A, domain 2"/>
    <property type="match status" value="1"/>
</dbReference>
<dbReference type="SUPFAM" id="SSF52096">
    <property type="entry name" value="ClpP/crotonase"/>
    <property type="match status" value="1"/>
</dbReference>
<evidence type="ECO:0000256" key="6">
    <source>
        <dbReference type="ARBA" id="ARBA00067035"/>
    </source>
</evidence>
<comment type="subunit">
    <text evidence="3">Homotetramer.</text>
</comment>
<accession>A0A9D1FCM2</accession>
<organism evidence="7 8">
    <name type="scientific">Candidatus Scatomorpha merdipullorum</name>
    <dbReference type="NCBI Taxonomy" id="2840927"/>
    <lineage>
        <taxon>Bacteria</taxon>
        <taxon>Bacillati</taxon>
        <taxon>Bacillota</taxon>
        <taxon>Clostridia</taxon>
        <taxon>Eubacteriales</taxon>
        <taxon>Candidatus Scatomorpha</taxon>
    </lineage>
</organism>
<name>A0A9D1FCM2_9FIRM</name>
<dbReference type="AlphaFoldDB" id="A0A9D1FCM2"/>
<protein>
    <recommendedName>
        <fullName evidence="6">short-chain-enoyl-CoA hydratase</fullName>
        <ecNumber evidence="6">4.2.1.150</ecNumber>
    </recommendedName>
</protein>
<dbReference type="GO" id="GO:0006635">
    <property type="term" value="P:fatty acid beta-oxidation"/>
    <property type="evidence" value="ECO:0007669"/>
    <property type="project" value="TreeGrafter"/>
</dbReference>
<keyword evidence="4" id="KW-0456">Lyase</keyword>
<evidence type="ECO:0000256" key="1">
    <source>
        <dbReference type="ARBA" id="ARBA00005086"/>
    </source>
</evidence>
<comment type="catalytic activity">
    <reaction evidence="5">
        <text>a short-chain (3S)-3-hydroxyacyl-CoA = a short-chain (2E)-enoyl-CoA + H2O</text>
        <dbReference type="Rhea" id="RHEA:52664"/>
        <dbReference type="ChEBI" id="CHEBI:15377"/>
        <dbReference type="ChEBI" id="CHEBI:87488"/>
        <dbReference type="ChEBI" id="CHEBI:136760"/>
        <dbReference type="EC" id="4.2.1.150"/>
    </reaction>
</comment>
<comment type="caution">
    <text evidence="7">The sequence shown here is derived from an EMBL/GenBank/DDBJ whole genome shotgun (WGS) entry which is preliminary data.</text>
</comment>
<dbReference type="CDD" id="cd06558">
    <property type="entry name" value="crotonase-like"/>
    <property type="match status" value="1"/>
</dbReference>
<proteinExistence type="inferred from homology"/>
<dbReference type="InterPro" id="IPR029045">
    <property type="entry name" value="ClpP/crotonase-like_dom_sf"/>
</dbReference>
<dbReference type="InterPro" id="IPR014748">
    <property type="entry name" value="Enoyl-CoA_hydra_C"/>
</dbReference>
<evidence type="ECO:0000256" key="3">
    <source>
        <dbReference type="ARBA" id="ARBA00011881"/>
    </source>
</evidence>
<dbReference type="PANTHER" id="PTHR11941:SF54">
    <property type="entry name" value="ENOYL-COA HYDRATASE, MITOCHONDRIAL"/>
    <property type="match status" value="1"/>
</dbReference>
<dbReference type="FunFam" id="3.90.226.10:FF:000009">
    <property type="entry name" value="Carnitinyl-CoA dehydratase"/>
    <property type="match status" value="1"/>
</dbReference>
<evidence type="ECO:0000313" key="8">
    <source>
        <dbReference type="Proteomes" id="UP000824001"/>
    </source>
</evidence>
<sequence length="265" mass="27852">MDTVLLEKLPDDSRIAVLTVNRPEVLNALNDSVMEGLAAALDALESDASVKAVILTGAGERAFVAGADISEFAARSPAEHYAVCMAAHGLFSRLETLDKVTIAAVGGWALGGGCELSMCCDLRVASANAVFGLPEVTLGTIPGYGGTQRLARLVGMGRAKELIYTAGRVDARRAYEIGLVNRVVETHGELLPECVKLARGILKNSFSAVTAAKHAVFEGAQTDLRTGLAHEAALAAGTFSDEDMREGVSAFLEKRKPDFCSSKQG</sequence>
<dbReference type="EMBL" id="DVJK01000058">
    <property type="protein sequence ID" value="HIS66330.1"/>
    <property type="molecule type" value="Genomic_DNA"/>
</dbReference>
<reference evidence="7" key="1">
    <citation type="submission" date="2020-10" db="EMBL/GenBank/DDBJ databases">
        <authorList>
            <person name="Gilroy R."/>
        </authorList>
    </citation>
    <scope>NUCLEOTIDE SEQUENCE</scope>
    <source>
        <strain evidence="7">ChiHjej10B9-9673</strain>
    </source>
</reference>
<dbReference type="Pfam" id="PF00378">
    <property type="entry name" value="ECH_1"/>
    <property type="match status" value="1"/>
</dbReference>
<evidence type="ECO:0000256" key="4">
    <source>
        <dbReference type="ARBA" id="ARBA00023239"/>
    </source>
</evidence>
<dbReference type="GO" id="GO:0018812">
    <property type="term" value="F:3-hydroxyacyl-CoA dehydratase activity"/>
    <property type="evidence" value="ECO:0007669"/>
    <property type="project" value="UniProtKB-EC"/>
</dbReference>
<dbReference type="Proteomes" id="UP000824001">
    <property type="component" value="Unassembled WGS sequence"/>
</dbReference>
<dbReference type="InterPro" id="IPR001753">
    <property type="entry name" value="Enoyl-CoA_hydra/iso"/>
</dbReference>
<reference evidence="7" key="2">
    <citation type="journal article" date="2021" name="PeerJ">
        <title>Extensive microbial diversity within the chicken gut microbiome revealed by metagenomics and culture.</title>
        <authorList>
            <person name="Gilroy R."/>
            <person name="Ravi A."/>
            <person name="Getino M."/>
            <person name="Pursley I."/>
            <person name="Horton D.L."/>
            <person name="Alikhan N.F."/>
            <person name="Baker D."/>
            <person name="Gharbi K."/>
            <person name="Hall N."/>
            <person name="Watson M."/>
            <person name="Adriaenssens E.M."/>
            <person name="Foster-Nyarko E."/>
            <person name="Jarju S."/>
            <person name="Secka A."/>
            <person name="Antonio M."/>
            <person name="Oren A."/>
            <person name="Chaudhuri R.R."/>
            <person name="La Ragione R."/>
            <person name="Hildebrand F."/>
            <person name="Pallen M.J."/>
        </authorList>
    </citation>
    <scope>NUCLEOTIDE SEQUENCE</scope>
    <source>
        <strain evidence="7">ChiHjej10B9-9673</strain>
    </source>
</reference>
<evidence type="ECO:0000313" key="7">
    <source>
        <dbReference type="EMBL" id="HIS66330.1"/>
    </source>
</evidence>
<comment type="similarity">
    <text evidence="2">Belongs to the enoyl-CoA hydratase/isomerase family.</text>
</comment>
<dbReference type="PANTHER" id="PTHR11941">
    <property type="entry name" value="ENOYL-COA HYDRATASE-RELATED"/>
    <property type="match status" value="1"/>
</dbReference>
<evidence type="ECO:0000256" key="5">
    <source>
        <dbReference type="ARBA" id="ARBA00050624"/>
    </source>
</evidence>
<gene>
    <name evidence="7" type="ORF">IAC18_02080</name>
</gene>
<dbReference type="FunFam" id="1.10.12.10:FF:000001">
    <property type="entry name" value="Probable enoyl-CoA hydratase, mitochondrial"/>
    <property type="match status" value="1"/>
</dbReference>
<dbReference type="Gene3D" id="3.90.226.10">
    <property type="entry name" value="2-enoyl-CoA Hydratase, Chain A, domain 1"/>
    <property type="match status" value="1"/>
</dbReference>
<comment type="pathway">
    <text evidence="1">Lipid metabolism; butanoate metabolism.</text>
</comment>
<evidence type="ECO:0000256" key="2">
    <source>
        <dbReference type="ARBA" id="ARBA00005254"/>
    </source>
</evidence>